<sequence length="97" mass="11256">MNIEEILLMSLLAATIAFMLLRPFVVRRPAPHPVRRAGKTRRTVRAGGVRSLPPVSRARNRAYDPRHACPHIRAVVRKMPPLRHWVRHKNNEAYSHR</sequence>
<reference evidence="3 4" key="1">
    <citation type="submission" date="2018-06" db="EMBL/GenBank/DDBJ databases">
        <authorList>
            <consortium name="Pathogen Informatics"/>
            <person name="Doyle S."/>
        </authorList>
    </citation>
    <scope>NUCLEOTIDE SEQUENCE [LARGE SCALE GENOMIC DNA]</scope>
    <source>
        <strain evidence="3 4">NCTC11190</strain>
    </source>
</reference>
<accession>A0A379MSJ0</accession>
<protein>
    <submittedName>
        <fullName evidence="3">Uncharacterized protein</fullName>
    </submittedName>
</protein>
<proteinExistence type="predicted"/>
<dbReference type="STRING" id="880526.GCA_000427365_01990"/>
<keyword evidence="2" id="KW-0812">Transmembrane</keyword>
<dbReference type="EMBL" id="UGVL01000001">
    <property type="protein sequence ID" value="SUE34598.1"/>
    <property type="molecule type" value="Genomic_DNA"/>
</dbReference>
<feature type="compositionally biased region" description="Basic residues" evidence="1">
    <location>
        <begin position="33"/>
        <end position="44"/>
    </location>
</feature>
<keyword evidence="4" id="KW-1185">Reference proteome</keyword>
<dbReference type="Proteomes" id="UP000255233">
    <property type="component" value="Unassembled WGS sequence"/>
</dbReference>
<evidence type="ECO:0000256" key="1">
    <source>
        <dbReference type="SAM" id="MobiDB-lite"/>
    </source>
</evidence>
<organism evidence="3 4">
    <name type="scientific">Rikenella microfusus</name>
    <dbReference type="NCBI Taxonomy" id="28139"/>
    <lineage>
        <taxon>Bacteria</taxon>
        <taxon>Pseudomonadati</taxon>
        <taxon>Bacteroidota</taxon>
        <taxon>Bacteroidia</taxon>
        <taxon>Bacteroidales</taxon>
        <taxon>Rikenellaceae</taxon>
        <taxon>Rikenella</taxon>
    </lineage>
</organism>
<evidence type="ECO:0000313" key="4">
    <source>
        <dbReference type="Proteomes" id="UP000255233"/>
    </source>
</evidence>
<dbReference type="RefSeq" id="WP_027291559.1">
    <property type="nucleotide sequence ID" value="NZ_UGVL01000001.1"/>
</dbReference>
<keyword evidence="2" id="KW-0472">Membrane</keyword>
<name>A0A379MSJ0_9BACT</name>
<keyword evidence="2" id="KW-1133">Transmembrane helix</keyword>
<evidence type="ECO:0000313" key="3">
    <source>
        <dbReference type="EMBL" id="SUE34598.1"/>
    </source>
</evidence>
<gene>
    <name evidence="3" type="ORF">NCTC11190_01830</name>
</gene>
<evidence type="ECO:0000256" key="2">
    <source>
        <dbReference type="SAM" id="Phobius"/>
    </source>
</evidence>
<feature type="region of interest" description="Disordered" evidence="1">
    <location>
        <begin position="33"/>
        <end position="61"/>
    </location>
</feature>
<dbReference type="AlphaFoldDB" id="A0A379MSJ0"/>
<feature type="transmembrane region" description="Helical" evidence="2">
    <location>
        <begin position="6"/>
        <end position="26"/>
    </location>
</feature>